<name>A0ABN3UD64_9MICO</name>
<reference evidence="3" key="1">
    <citation type="journal article" date="2019" name="Int. J. Syst. Evol. Microbiol.">
        <title>The Global Catalogue of Microorganisms (GCM) 10K type strain sequencing project: providing services to taxonomists for standard genome sequencing and annotation.</title>
        <authorList>
            <consortium name="The Broad Institute Genomics Platform"/>
            <consortium name="The Broad Institute Genome Sequencing Center for Infectious Disease"/>
            <person name="Wu L."/>
            <person name="Ma J."/>
        </authorList>
    </citation>
    <scope>NUCLEOTIDE SEQUENCE [LARGE SCALE GENOMIC DNA]</scope>
    <source>
        <strain evidence="3">JCM 16378</strain>
    </source>
</reference>
<protein>
    <submittedName>
        <fullName evidence="2">Uncharacterized protein</fullName>
    </submittedName>
</protein>
<dbReference type="Proteomes" id="UP001501326">
    <property type="component" value="Unassembled WGS sequence"/>
</dbReference>
<keyword evidence="3" id="KW-1185">Reference proteome</keyword>
<evidence type="ECO:0000256" key="1">
    <source>
        <dbReference type="SAM" id="MobiDB-lite"/>
    </source>
</evidence>
<accession>A0ABN3UD64</accession>
<comment type="caution">
    <text evidence="2">The sequence shown here is derived from an EMBL/GenBank/DDBJ whole genome shotgun (WGS) entry which is preliminary data.</text>
</comment>
<dbReference type="EMBL" id="BAAARN010000001">
    <property type="protein sequence ID" value="GAA2730585.1"/>
    <property type="molecule type" value="Genomic_DNA"/>
</dbReference>
<feature type="region of interest" description="Disordered" evidence="1">
    <location>
        <begin position="1"/>
        <end position="36"/>
    </location>
</feature>
<evidence type="ECO:0000313" key="2">
    <source>
        <dbReference type="EMBL" id="GAA2730585.1"/>
    </source>
</evidence>
<gene>
    <name evidence="2" type="ORF">GCM10009867_02350</name>
</gene>
<sequence length="72" mass="7540">MSQNTAAGSPDPGVAGGVLVEDMGGRAPRGRWGGWTARPTIRSLSRAAGPWTVGWAEEVARRHRAGAGEEEQ</sequence>
<proteinExistence type="predicted"/>
<evidence type="ECO:0000313" key="3">
    <source>
        <dbReference type="Proteomes" id="UP001501326"/>
    </source>
</evidence>
<organism evidence="2 3">
    <name type="scientific">Pedococcus aerophilus</name>
    <dbReference type="NCBI Taxonomy" id="436356"/>
    <lineage>
        <taxon>Bacteria</taxon>
        <taxon>Bacillati</taxon>
        <taxon>Actinomycetota</taxon>
        <taxon>Actinomycetes</taxon>
        <taxon>Micrococcales</taxon>
        <taxon>Intrasporangiaceae</taxon>
        <taxon>Pedococcus</taxon>
    </lineage>
</organism>